<protein>
    <submittedName>
        <fullName evidence="1">Uncharacterized protein</fullName>
    </submittedName>
</protein>
<name>A0A6V7NE22_ANACO</name>
<dbReference type="EMBL" id="LR862129">
    <property type="protein sequence ID" value="CAD1816803.1"/>
    <property type="molecule type" value="Genomic_DNA"/>
</dbReference>
<accession>A0A6V7NE22</accession>
<evidence type="ECO:0000313" key="1">
    <source>
        <dbReference type="EMBL" id="CAD1816803.1"/>
    </source>
</evidence>
<gene>
    <name evidence="1" type="ORF">CB5_LOCUS14</name>
</gene>
<dbReference type="AlphaFoldDB" id="A0A6V7NE22"/>
<reference evidence="1" key="1">
    <citation type="submission" date="2020-07" db="EMBL/GenBank/DDBJ databases">
        <authorList>
            <person name="Lin J."/>
        </authorList>
    </citation>
    <scope>NUCLEOTIDE SEQUENCE</scope>
</reference>
<organism evidence="1">
    <name type="scientific">Ananas comosus var. bracteatus</name>
    <name type="common">red pineapple</name>
    <dbReference type="NCBI Taxonomy" id="296719"/>
    <lineage>
        <taxon>Eukaryota</taxon>
        <taxon>Viridiplantae</taxon>
        <taxon>Streptophyta</taxon>
        <taxon>Embryophyta</taxon>
        <taxon>Tracheophyta</taxon>
        <taxon>Spermatophyta</taxon>
        <taxon>Magnoliopsida</taxon>
        <taxon>Liliopsida</taxon>
        <taxon>Poales</taxon>
        <taxon>Bromeliaceae</taxon>
        <taxon>Bromelioideae</taxon>
        <taxon>Ananas</taxon>
    </lineage>
</organism>
<proteinExistence type="predicted"/>
<sequence>MVKYYGDRHPSAASVEGKDSIKGCLLSSLSIQSSSSLSLPSSPAILRSSPMLSLPPYVVTFLQRPNPNAGVSHKFDCHAKQDFCMSENEINWKMPKFSPSALCAITSFVVTVGRLAPSNLFNGQKNDGGQADGLSALLRRYKEVNLGETICSLKEDFIMVHLQTACCTHCYLRMVFGTCPVCNQCKKFQLYDELKNFSLYLEGYCLIWQENNDING</sequence>